<reference evidence="4" key="1">
    <citation type="journal article" date="2023" name="Mol. Biol. Evol.">
        <title>Third-Generation Sequencing Reveals the Adaptive Role of the Epigenome in Three Deep-Sea Polychaetes.</title>
        <authorList>
            <person name="Perez M."/>
            <person name="Aroh O."/>
            <person name="Sun Y."/>
            <person name="Lan Y."/>
            <person name="Juniper S.K."/>
            <person name="Young C.R."/>
            <person name="Angers B."/>
            <person name="Qian P.Y."/>
        </authorList>
    </citation>
    <scope>NUCLEOTIDE SEQUENCE</scope>
    <source>
        <strain evidence="4">R07B-5</strain>
    </source>
</reference>
<proteinExistence type="predicted"/>
<dbReference type="GO" id="GO:0007015">
    <property type="term" value="P:actin filament organization"/>
    <property type="evidence" value="ECO:0007669"/>
    <property type="project" value="TreeGrafter"/>
</dbReference>
<feature type="region of interest" description="Disordered" evidence="2">
    <location>
        <begin position="1"/>
        <end position="22"/>
    </location>
</feature>
<feature type="coiled-coil region" evidence="1">
    <location>
        <begin position="658"/>
        <end position="692"/>
    </location>
</feature>
<dbReference type="GO" id="GO:0000781">
    <property type="term" value="C:chromosome, telomeric region"/>
    <property type="evidence" value="ECO:0007669"/>
    <property type="project" value="TreeGrafter"/>
</dbReference>
<dbReference type="GO" id="GO:0051653">
    <property type="term" value="P:spindle localization"/>
    <property type="evidence" value="ECO:0007669"/>
    <property type="project" value="TreeGrafter"/>
</dbReference>
<dbReference type="GO" id="GO:0034993">
    <property type="term" value="C:meiotic nuclear membrane microtubule tethering complex"/>
    <property type="evidence" value="ECO:0007669"/>
    <property type="project" value="InterPro"/>
</dbReference>
<feature type="coiled-coil region" evidence="1">
    <location>
        <begin position="201"/>
        <end position="238"/>
    </location>
</feature>
<evidence type="ECO:0000256" key="1">
    <source>
        <dbReference type="SAM" id="Coils"/>
    </source>
</evidence>
<dbReference type="GO" id="GO:0090619">
    <property type="term" value="C:meiotic spindle pole"/>
    <property type="evidence" value="ECO:0007669"/>
    <property type="project" value="TreeGrafter"/>
</dbReference>
<keyword evidence="5" id="KW-1185">Reference proteome</keyword>
<dbReference type="InterPro" id="IPR039508">
    <property type="entry name" value="KASH5_EF-hand-like_dom"/>
</dbReference>
<feature type="coiled-coil region" evidence="1">
    <location>
        <begin position="354"/>
        <end position="439"/>
    </location>
</feature>
<dbReference type="InterPro" id="IPR028170">
    <property type="entry name" value="KASH5"/>
</dbReference>
<dbReference type="GO" id="GO:0090220">
    <property type="term" value="P:chromosome localization to nuclear envelope involved in homologous chromosome segregation"/>
    <property type="evidence" value="ECO:0007669"/>
    <property type="project" value="TreeGrafter"/>
</dbReference>
<evidence type="ECO:0000313" key="4">
    <source>
        <dbReference type="EMBL" id="KAK2174496.1"/>
    </source>
</evidence>
<accession>A0AAD9KNA3</accession>
<dbReference type="Pfam" id="PF14658">
    <property type="entry name" value="EF-hand_9"/>
    <property type="match status" value="1"/>
</dbReference>
<protein>
    <recommendedName>
        <fullName evidence="3">Protein KASH5 EF-hand-like domain-containing protein</fullName>
    </recommendedName>
</protein>
<comment type="caution">
    <text evidence="4">The sequence shown here is derived from an EMBL/GenBank/DDBJ whole genome shotgun (WGS) entry which is preliminary data.</text>
</comment>
<feature type="coiled-coil region" evidence="1">
    <location>
        <begin position="601"/>
        <end position="628"/>
    </location>
</feature>
<feature type="domain" description="Protein KASH5 EF-hand-like" evidence="3">
    <location>
        <begin position="35"/>
        <end position="102"/>
    </location>
</feature>
<name>A0AAD9KNA3_RIDPI</name>
<dbReference type="GO" id="GO:0007129">
    <property type="term" value="P:homologous chromosome pairing at meiosis"/>
    <property type="evidence" value="ECO:0007669"/>
    <property type="project" value="TreeGrafter"/>
</dbReference>
<dbReference type="GO" id="GO:0000800">
    <property type="term" value="C:lateral element"/>
    <property type="evidence" value="ECO:0007669"/>
    <property type="project" value="TreeGrafter"/>
</dbReference>
<dbReference type="Proteomes" id="UP001209878">
    <property type="component" value="Unassembled WGS sequence"/>
</dbReference>
<dbReference type="AlphaFoldDB" id="A0AAD9KNA3"/>
<organism evidence="4 5">
    <name type="scientific">Ridgeia piscesae</name>
    <name type="common">Tubeworm</name>
    <dbReference type="NCBI Taxonomy" id="27915"/>
    <lineage>
        <taxon>Eukaryota</taxon>
        <taxon>Metazoa</taxon>
        <taxon>Spiralia</taxon>
        <taxon>Lophotrochozoa</taxon>
        <taxon>Annelida</taxon>
        <taxon>Polychaeta</taxon>
        <taxon>Sedentaria</taxon>
        <taxon>Canalipalpata</taxon>
        <taxon>Sabellida</taxon>
        <taxon>Siboglinidae</taxon>
        <taxon>Ridgeia</taxon>
    </lineage>
</organism>
<dbReference type="PANTHER" id="PTHR47300:SF1">
    <property type="entry name" value="PROTEIN KASH5"/>
    <property type="match status" value="1"/>
</dbReference>
<evidence type="ECO:0000256" key="2">
    <source>
        <dbReference type="SAM" id="MobiDB-lite"/>
    </source>
</evidence>
<gene>
    <name evidence="4" type="ORF">NP493_796g01021</name>
</gene>
<dbReference type="PANTHER" id="PTHR47300">
    <property type="entry name" value="PROTEIN KASH5"/>
    <property type="match status" value="1"/>
</dbReference>
<feature type="compositionally biased region" description="Basic and acidic residues" evidence="2">
    <location>
        <begin position="1"/>
        <end position="10"/>
    </location>
</feature>
<dbReference type="EMBL" id="JAODUO010000798">
    <property type="protein sequence ID" value="KAK2174496.1"/>
    <property type="molecule type" value="Genomic_DNA"/>
</dbReference>
<dbReference type="GO" id="GO:0034397">
    <property type="term" value="P:telomere localization"/>
    <property type="evidence" value="ECO:0007669"/>
    <property type="project" value="InterPro"/>
</dbReference>
<keyword evidence="1" id="KW-0175">Coiled coil</keyword>
<dbReference type="GO" id="GO:0005640">
    <property type="term" value="C:nuclear outer membrane"/>
    <property type="evidence" value="ECO:0007669"/>
    <property type="project" value="TreeGrafter"/>
</dbReference>
<dbReference type="GO" id="GO:0070840">
    <property type="term" value="F:dynein complex binding"/>
    <property type="evidence" value="ECO:0007669"/>
    <property type="project" value="TreeGrafter"/>
</dbReference>
<evidence type="ECO:0000313" key="5">
    <source>
        <dbReference type="Proteomes" id="UP001209878"/>
    </source>
</evidence>
<dbReference type="GO" id="GO:0051225">
    <property type="term" value="P:spindle assembly"/>
    <property type="evidence" value="ECO:0007669"/>
    <property type="project" value="TreeGrafter"/>
</dbReference>
<evidence type="ECO:0000259" key="3">
    <source>
        <dbReference type="Pfam" id="PF14658"/>
    </source>
</evidence>
<sequence>MDRLRTDDWHSSSASDSSHDSSGLHLITEEDLLDSLFFTCDVNKNKKVPVSKLIETLRFTTGLTNEDPTYDHLEDLCGLLDPQGQDVQVDLATYRKAMSHWIQMIREKDCLYAVFSFQFASSGVGRESNEDMEEEFPRFFMHERPQTPEYNKVVQYLKMPSSSSCPASINDIYQSGGVAGTSFLEGSGCGGMEETPGQVDVTDLLNRVTNLQLSNKKLAEENSKLRSERETADDLMLQTNQEVEHLKKTIRSHQVTVDHVCFSHQVTVDHVCFSHQVTVDHVCFSHQVTVDHVCFSHQVTVDHVCFSHQVTVDHVCFSHQVTVDHVCELRQENDDLKGLLQSVEESRRVTETKHSDLHKENRSLQQNMTELQEEQKRTEAEKLHQLQMTQLLEKSGQLEQLQTIVSDLSRKNEYMREEKTNLEQQLSQTQHQLATMQARVGQLNVADTSDEESDEEELMPIRLIPVASSTPSHGLSIGSEMKTSIVDDPMLPSPLCDKEFEEMLKECQPGEFDRNVDGMTLPPSVAQRYSTKAFTDTVEFREKKDLILQRVNELSQLVPLHQRTLCTGLRKLNDHLKTDLTAFVKEITSQMMAKLASKRRIKKLIKTLVLLKNENKHMREMCDKVTQKTVAECDSQVDAMTKTICLLERESKQQAQCSEKLQQEVDESRCQLETLTEELVTKTERIEQVESVSRTLQQQVDKLHSALQQVAAAAVVVGLAASSMCSYAASQSLRVYREYDFRTTT</sequence>